<dbReference type="InterPro" id="IPR036663">
    <property type="entry name" value="Fumarylacetoacetase_C_sf"/>
</dbReference>
<evidence type="ECO:0000313" key="3">
    <source>
        <dbReference type="EMBL" id="ABV87438.1"/>
    </source>
</evidence>
<keyword evidence="4" id="KW-1185">Reference proteome</keyword>
<keyword evidence="1 3" id="KW-0456">Lyase</keyword>
<dbReference type="eggNOG" id="COG3971">
    <property type="taxonomic scope" value="Bacteria"/>
</dbReference>
<accession>A8H4F1</accession>
<dbReference type="AlphaFoldDB" id="A8H4F1"/>
<dbReference type="RefSeq" id="WP_012155354.1">
    <property type="nucleotide sequence ID" value="NC_009901.1"/>
</dbReference>
<dbReference type="HOGENOM" id="CLU_060136_4_0_6"/>
<dbReference type="Gene3D" id="3.90.850.10">
    <property type="entry name" value="Fumarylacetoacetase-like, C-terminal domain"/>
    <property type="match status" value="1"/>
</dbReference>
<evidence type="ECO:0000256" key="1">
    <source>
        <dbReference type="ARBA" id="ARBA00023239"/>
    </source>
</evidence>
<dbReference type="Pfam" id="PF01557">
    <property type="entry name" value="FAA_hydrolase"/>
    <property type="match status" value="1"/>
</dbReference>
<dbReference type="PANTHER" id="PTHR30143:SF0">
    <property type="entry name" value="2-KETO-4-PENTENOATE HYDRATASE"/>
    <property type="match status" value="1"/>
</dbReference>
<evidence type="ECO:0000313" key="4">
    <source>
        <dbReference type="Proteomes" id="UP000002608"/>
    </source>
</evidence>
<dbReference type="GO" id="GO:0005737">
    <property type="term" value="C:cytoplasm"/>
    <property type="evidence" value="ECO:0007669"/>
    <property type="project" value="TreeGrafter"/>
</dbReference>
<protein>
    <submittedName>
        <fullName evidence="3">4-oxalocrotonate decarboxylase</fullName>
        <ecNumber evidence="3">4.1.1.77</ecNumber>
    </submittedName>
</protein>
<dbReference type="GO" id="GO:0008684">
    <property type="term" value="F:2-oxopent-4-enoate hydratase activity"/>
    <property type="evidence" value="ECO:0007669"/>
    <property type="project" value="TreeGrafter"/>
</dbReference>
<dbReference type="EC" id="4.1.1.77" evidence="3"/>
<evidence type="ECO:0000259" key="2">
    <source>
        <dbReference type="Pfam" id="PF01557"/>
    </source>
</evidence>
<dbReference type="InterPro" id="IPR011234">
    <property type="entry name" value="Fumarylacetoacetase-like_C"/>
</dbReference>
<dbReference type="PANTHER" id="PTHR30143">
    <property type="entry name" value="ACID HYDRATASE"/>
    <property type="match status" value="1"/>
</dbReference>
<feature type="domain" description="Fumarylacetoacetase-like C-terminal" evidence="2">
    <location>
        <begin position="81"/>
        <end position="265"/>
    </location>
</feature>
<dbReference type="KEGG" id="spl:Spea_2118"/>
<dbReference type="GO" id="GO:0047437">
    <property type="term" value="F:4-oxalocrotonate decarboxylase activity"/>
    <property type="evidence" value="ECO:0007669"/>
    <property type="project" value="UniProtKB-EC"/>
</dbReference>
<dbReference type="InterPro" id="IPR050772">
    <property type="entry name" value="Hydratase-Decarb/MhpD_sf"/>
</dbReference>
<dbReference type="STRING" id="398579.Spea_2118"/>
<name>A8H4F1_SHEPA</name>
<dbReference type="Proteomes" id="UP000002608">
    <property type="component" value="Chromosome"/>
</dbReference>
<reference evidence="3 4" key="1">
    <citation type="submission" date="2007-10" db="EMBL/GenBank/DDBJ databases">
        <title>Complete sequence of Shewanella pealeana ATCC 700345.</title>
        <authorList>
            <consortium name="US DOE Joint Genome Institute"/>
            <person name="Copeland A."/>
            <person name="Lucas S."/>
            <person name="Lapidus A."/>
            <person name="Barry K."/>
            <person name="Glavina del Rio T."/>
            <person name="Dalin E."/>
            <person name="Tice H."/>
            <person name="Pitluck S."/>
            <person name="Chertkov O."/>
            <person name="Brettin T."/>
            <person name="Bruce D."/>
            <person name="Detter J.C."/>
            <person name="Han C."/>
            <person name="Schmutz J."/>
            <person name="Larimer F."/>
            <person name="Land M."/>
            <person name="Hauser L."/>
            <person name="Kyrpides N."/>
            <person name="Kim E."/>
            <person name="Zhao J.-S.Z."/>
            <person name="Manno D."/>
            <person name="Hawari J."/>
            <person name="Richardson P."/>
        </authorList>
    </citation>
    <scope>NUCLEOTIDE SEQUENCE [LARGE SCALE GENOMIC DNA]</scope>
    <source>
        <strain evidence="4">ATCC 700345 / ANG-SQ1</strain>
    </source>
</reference>
<organism evidence="3 4">
    <name type="scientific">Shewanella pealeana (strain ATCC 700345 / ANG-SQ1)</name>
    <dbReference type="NCBI Taxonomy" id="398579"/>
    <lineage>
        <taxon>Bacteria</taxon>
        <taxon>Pseudomonadati</taxon>
        <taxon>Pseudomonadota</taxon>
        <taxon>Gammaproteobacteria</taxon>
        <taxon>Alteromonadales</taxon>
        <taxon>Shewanellaceae</taxon>
        <taxon>Shewanella</taxon>
    </lineage>
</organism>
<proteinExistence type="predicted"/>
<dbReference type="SUPFAM" id="SSF56529">
    <property type="entry name" value="FAH"/>
    <property type="match status" value="1"/>
</dbReference>
<dbReference type="EMBL" id="CP000851">
    <property type="protein sequence ID" value="ABV87438.1"/>
    <property type="molecule type" value="Genomic_DNA"/>
</dbReference>
<gene>
    <name evidence="3" type="ordered locus">Spea_2118</name>
</gene>
<dbReference type="OrthoDB" id="9792137at2"/>
<sequence>MIDKVAETPNSSVIAMHAKELLLALSKGTTIAPLSERTASLTIDDAYKISRLCLQQREDDGERLIGKKIGVTSLAVQQMLNVHQPDFGFLTNSMHFNNGDCISLSKHKLIQPKAEGEIAFCLKNDLQGPGVTAEDVLDATLWVAPCFEIVDSRIEDWRINIVDTVADNASCGVFVIGETHTPPREIDLALAQMQIQKNGQFAGSGLGSAVQGHPAQAVAWLANTLGEYGIPFKKGELILSGALAPLIVAKSGDLFTMEIEGLGSCSISFCD</sequence>